<feature type="region of interest" description="Disordered" evidence="1">
    <location>
        <begin position="1"/>
        <end position="91"/>
    </location>
</feature>
<dbReference type="Proteomes" id="UP000675881">
    <property type="component" value="Chromosome 4"/>
</dbReference>
<sequence length="127" mass="14167">MEQGKAGMGEGSGEVIIPEDEDRSMSKGNNAEASLENTKEISQPNQTMTQGEKYTGTNFDVNAPSESGEITPYDNSIKESVNDHQSNKTKRKLNISPKQIMKLPPEPKKNKNCLCIRLNKRLVRILF</sequence>
<feature type="compositionally biased region" description="Basic and acidic residues" evidence="1">
    <location>
        <begin position="76"/>
        <end position="86"/>
    </location>
</feature>
<gene>
    <name evidence="2" type="ORF">LSAA_8342</name>
</gene>
<evidence type="ECO:0000256" key="1">
    <source>
        <dbReference type="SAM" id="MobiDB-lite"/>
    </source>
</evidence>
<dbReference type="EMBL" id="HG994583">
    <property type="protein sequence ID" value="CAF2914883.1"/>
    <property type="molecule type" value="Genomic_DNA"/>
</dbReference>
<reference evidence="2" key="1">
    <citation type="submission" date="2021-02" db="EMBL/GenBank/DDBJ databases">
        <authorList>
            <person name="Bekaert M."/>
        </authorList>
    </citation>
    <scope>NUCLEOTIDE SEQUENCE</scope>
    <source>
        <strain evidence="2">IoA-00</strain>
    </source>
</reference>
<name>A0A7R8CXF8_LEPSM</name>
<evidence type="ECO:0000313" key="3">
    <source>
        <dbReference type="Proteomes" id="UP000675881"/>
    </source>
</evidence>
<feature type="compositionally biased region" description="Gly residues" evidence="1">
    <location>
        <begin position="1"/>
        <end position="12"/>
    </location>
</feature>
<protein>
    <submittedName>
        <fullName evidence="2">(salmon louse) hypothetical protein</fullName>
    </submittedName>
</protein>
<keyword evidence="3" id="KW-1185">Reference proteome</keyword>
<proteinExistence type="predicted"/>
<feature type="compositionally biased region" description="Polar residues" evidence="1">
    <location>
        <begin position="26"/>
        <end position="60"/>
    </location>
</feature>
<organism evidence="2 3">
    <name type="scientific">Lepeophtheirus salmonis</name>
    <name type="common">Salmon louse</name>
    <name type="synonym">Caligus salmonis</name>
    <dbReference type="NCBI Taxonomy" id="72036"/>
    <lineage>
        <taxon>Eukaryota</taxon>
        <taxon>Metazoa</taxon>
        <taxon>Ecdysozoa</taxon>
        <taxon>Arthropoda</taxon>
        <taxon>Crustacea</taxon>
        <taxon>Multicrustacea</taxon>
        <taxon>Hexanauplia</taxon>
        <taxon>Copepoda</taxon>
        <taxon>Siphonostomatoida</taxon>
        <taxon>Caligidae</taxon>
        <taxon>Lepeophtheirus</taxon>
    </lineage>
</organism>
<dbReference type="AlphaFoldDB" id="A0A7R8CXF8"/>
<evidence type="ECO:0000313" key="2">
    <source>
        <dbReference type="EMBL" id="CAF2914883.1"/>
    </source>
</evidence>
<accession>A0A7R8CXF8</accession>